<dbReference type="Gene3D" id="3.20.20.140">
    <property type="entry name" value="Metal-dependent hydrolases"/>
    <property type="match status" value="1"/>
</dbReference>
<reference evidence="1" key="2">
    <citation type="submission" date="2021-09" db="EMBL/GenBank/DDBJ databases">
        <authorList>
            <person name="Jia N."/>
            <person name="Wang J."/>
            <person name="Shi W."/>
            <person name="Du L."/>
            <person name="Sun Y."/>
            <person name="Zhan W."/>
            <person name="Jiang J."/>
            <person name="Wang Q."/>
            <person name="Zhang B."/>
            <person name="Ji P."/>
            <person name="Sakyi L.B."/>
            <person name="Cui X."/>
            <person name="Yuan T."/>
            <person name="Jiang B."/>
            <person name="Yang W."/>
            <person name="Lam T.T.-Y."/>
            <person name="Chang Q."/>
            <person name="Ding S."/>
            <person name="Wang X."/>
            <person name="Zhu J."/>
            <person name="Ruan X."/>
            <person name="Zhao L."/>
            <person name="Wei J."/>
            <person name="Que T."/>
            <person name="Du C."/>
            <person name="Cheng J."/>
            <person name="Dai P."/>
            <person name="Han X."/>
            <person name="Huang E."/>
            <person name="Gao Y."/>
            <person name="Liu J."/>
            <person name="Shao H."/>
            <person name="Ye R."/>
            <person name="Li L."/>
            <person name="Wei W."/>
            <person name="Wang X."/>
            <person name="Wang C."/>
            <person name="Huo Q."/>
            <person name="Li W."/>
            <person name="Guo W."/>
            <person name="Chen H."/>
            <person name="Chen S."/>
            <person name="Zhou L."/>
            <person name="Zhou L."/>
            <person name="Ni X."/>
            <person name="Tian J."/>
            <person name="Zhou Y."/>
            <person name="Sheng Y."/>
            <person name="Liu T."/>
            <person name="Pan Y."/>
            <person name="Xia L."/>
            <person name="Li J."/>
            <person name="Zhao F."/>
            <person name="Cao W."/>
        </authorList>
    </citation>
    <scope>NUCLEOTIDE SEQUENCE</scope>
    <source>
        <strain evidence="1">Rsan-2018</strain>
        <tissue evidence="1">Larvae</tissue>
    </source>
</reference>
<evidence type="ECO:0000313" key="2">
    <source>
        <dbReference type="Proteomes" id="UP000821837"/>
    </source>
</evidence>
<organism evidence="1 2">
    <name type="scientific">Rhipicephalus sanguineus</name>
    <name type="common">Brown dog tick</name>
    <name type="synonym">Ixodes sanguineus</name>
    <dbReference type="NCBI Taxonomy" id="34632"/>
    <lineage>
        <taxon>Eukaryota</taxon>
        <taxon>Metazoa</taxon>
        <taxon>Ecdysozoa</taxon>
        <taxon>Arthropoda</taxon>
        <taxon>Chelicerata</taxon>
        <taxon>Arachnida</taxon>
        <taxon>Acari</taxon>
        <taxon>Parasitiformes</taxon>
        <taxon>Ixodida</taxon>
        <taxon>Ixodoidea</taxon>
        <taxon>Ixodidae</taxon>
        <taxon>Rhipicephalinae</taxon>
        <taxon>Rhipicephalus</taxon>
        <taxon>Rhipicephalus</taxon>
    </lineage>
</organism>
<dbReference type="SUPFAM" id="SSF51556">
    <property type="entry name" value="Metallo-dependent hydrolases"/>
    <property type="match status" value="1"/>
</dbReference>
<comment type="caution">
    <text evidence="1">The sequence shown here is derived from an EMBL/GenBank/DDBJ whole genome shotgun (WGS) entry which is preliminary data.</text>
</comment>
<gene>
    <name evidence="1" type="ORF">HPB52_013370</name>
</gene>
<dbReference type="Proteomes" id="UP000821837">
    <property type="component" value="Chromosome 6"/>
</dbReference>
<name>A0A9D4SUG5_RHISA</name>
<dbReference type="PANTHER" id="PTHR46363:SF1">
    <property type="entry name" value="DEOXYRIBONUCLEASE TATDN2-RELATED"/>
    <property type="match status" value="1"/>
</dbReference>
<proteinExistence type="predicted"/>
<keyword evidence="2" id="KW-1185">Reference proteome</keyword>
<reference evidence="1" key="1">
    <citation type="journal article" date="2020" name="Cell">
        <title>Large-Scale Comparative Analyses of Tick Genomes Elucidate Their Genetic Diversity and Vector Capacities.</title>
        <authorList>
            <consortium name="Tick Genome and Microbiome Consortium (TIGMIC)"/>
            <person name="Jia N."/>
            <person name="Wang J."/>
            <person name="Shi W."/>
            <person name="Du L."/>
            <person name="Sun Y."/>
            <person name="Zhan W."/>
            <person name="Jiang J.F."/>
            <person name="Wang Q."/>
            <person name="Zhang B."/>
            <person name="Ji P."/>
            <person name="Bell-Sakyi L."/>
            <person name="Cui X.M."/>
            <person name="Yuan T.T."/>
            <person name="Jiang B.G."/>
            <person name="Yang W.F."/>
            <person name="Lam T.T."/>
            <person name="Chang Q.C."/>
            <person name="Ding S.J."/>
            <person name="Wang X.J."/>
            <person name="Zhu J.G."/>
            <person name="Ruan X.D."/>
            <person name="Zhao L."/>
            <person name="Wei J.T."/>
            <person name="Ye R.Z."/>
            <person name="Que T.C."/>
            <person name="Du C.H."/>
            <person name="Zhou Y.H."/>
            <person name="Cheng J.X."/>
            <person name="Dai P.F."/>
            <person name="Guo W.B."/>
            <person name="Han X.H."/>
            <person name="Huang E.J."/>
            <person name="Li L.F."/>
            <person name="Wei W."/>
            <person name="Gao Y.C."/>
            <person name="Liu J.Z."/>
            <person name="Shao H.Z."/>
            <person name="Wang X."/>
            <person name="Wang C.C."/>
            <person name="Yang T.C."/>
            <person name="Huo Q.B."/>
            <person name="Li W."/>
            <person name="Chen H.Y."/>
            <person name="Chen S.E."/>
            <person name="Zhou L.G."/>
            <person name="Ni X.B."/>
            <person name="Tian J.H."/>
            <person name="Sheng Y."/>
            <person name="Liu T."/>
            <person name="Pan Y.S."/>
            <person name="Xia L.Y."/>
            <person name="Li J."/>
            <person name="Zhao F."/>
            <person name="Cao W.C."/>
        </authorList>
    </citation>
    <scope>NUCLEOTIDE SEQUENCE</scope>
    <source>
        <strain evidence="1">Rsan-2018</strain>
    </source>
</reference>
<dbReference type="InterPro" id="IPR018228">
    <property type="entry name" value="DNase_TatD-rel_CS"/>
</dbReference>
<dbReference type="PANTHER" id="PTHR46363">
    <property type="entry name" value="DEOXYRIBONUCLEASE TATDN2-RELATED"/>
    <property type="match status" value="1"/>
</dbReference>
<protein>
    <submittedName>
        <fullName evidence="1">Uncharacterized protein</fullName>
    </submittedName>
</protein>
<sequence>MQELKLVQGSHEVGHGSARGVKDWPYSFSSRVGIVDTHCHLDFLFRKCRHRGSFADFRKAHAATFPKNYEGCVSVFCDPETFKKEMPVDWRIHRHCFTGEWTEAQQWRDAFPNLCIGLTPLLGFRNAGPLVRLAARSPWSACC</sequence>
<dbReference type="PROSITE" id="PS01137">
    <property type="entry name" value="TATD_1"/>
    <property type="match status" value="1"/>
</dbReference>
<dbReference type="VEuPathDB" id="VectorBase:RSAN_035750"/>
<dbReference type="EMBL" id="JABSTV010001252">
    <property type="protein sequence ID" value="KAH7947564.1"/>
    <property type="molecule type" value="Genomic_DNA"/>
</dbReference>
<dbReference type="InterPro" id="IPR032466">
    <property type="entry name" value="Metal_Hydrolase"/>
</dbReference>
<accession>A0A9D4SUG5</accession>
<dbReference type="AlphaFoldDB" id="A0A9D4SUG5"/>
<evidence type="ECO:0000313" key="1">
    <source>
        <dbReference type="EMBL" id="KAH7947564.1"/>
    </source>
</evidence>